<dbReference type="HOGENOM" id="CLU_193033_0_0_0"/>
<dbReference type="OrthoDB" id="5147872at2"/>
<dbReference type="EMBL" id="CP001824">
    <property type="protein sequence ID" value="ACZ39907.1"/>
    <property type="molecule type" value="Genomic_DNA"/>
</dbReference>
<accession>D1CAW0</accession>
<reference evidence="2 3" key="2">
    <citation type="journal article" date="2010" name="Stand. Genomic Sci.">
        <title>Complete genome sequence of Desulfohalobium retbaense type strain (HR(100)).</title>
        <authorList>
            <person name="Spring S."/>
            <person name="Nolan M."/>
            <person name="Lapidus A."/>
            <person name="Glavina Del Rio T."/>
            <person name="Copeland A."/>
            <person name="Tice H."/>
            <person name="Cheng J.F."/>
            <person name="Lucas S."/>
            <person name="Land M."/>
            <person name="Chen F."/>
            <person name="Bruce D."/>
            <person name="Goodwin L."/>
            <person name="Pitluck S."/>
            <person name="Ivanova N."/>
            <person name="Mavromatis K."/>
            <person name="Mikhailova N."/>
            <person name="Pati A."/>
            <person name="Chen A."/>
            <person name="Palaniappan K."/>
            <person name="Hauser L."/>
            <person name="Chang Y.J."/>
            <person name="Jeffries C.D."/>
            <person name="Munk C."/>
            <person name="Kiss H."/>
            <person name="Chain P."/>
            <person name="Han C."/>
            <person name="Brettin T."/>
            <person name="Detter J.C."/>
            <person name="Schuler E."/>
            <person name="Goker M."/>
            <person name="Rohde M."/>
            <person name="Bristow J."/>
            <person name="Eisen J.A."/>
            <person name="Markowitz V."/>
            <person name="Hugenholtz P."/>
            <person name="Kyrpides N.C."/>
            <person name="Klenk H.P."/>
        </authorList>
    </citation>
    <scope>NUCLEOTIDE SEQUENCE [LARGE SCALE GENOMIC DNA]</scope>
    <source>
        <strain evidence="3">ATCC 49802 / DSM 20745 / S 6022</strain>
    </source>
</reference>
<evidence type="ECO:0000256" key="1">
    <source>
        <dbReference type="SAM" id="MobiDB-lite"/>
    </source>
</evidence>
<dbReference type="STRING" id="479434.Sthe_2492"/>
<dbReference type="AlphaFoldDB" id="D1CAW0"/>
<proteinExistence type="predicted"/>
<reference evidence="3" key="1">
    <citation type="submission" date="2009-11" db="EMBL/GenBank/DDBJ databases">
        <title>The complete chromosome 2 of Sphaerobacter thermophilus DSM 20745.</title>
        <authorList>
            <person name="Lucas S."/>
            <person name="Copeland A."/>
            <person name="Lapidus A."/>
            <person name="Glavina del Rio T."/>
            <person name="Dalin E."/>
            <person name="Tice H."/>
            <person name="Bruce D."/>
            <person name="Goodwin L."/>
            <person name="Pitluck S."/>
            <person name="Kyrpides N."/>
            <person name="Mavromatis K."/>
            <person name="Ivanova N."/>
            <person name="Mikhailova N."/>
            <person name="LaButti K.M."/>
            <person name="Clum A."/>
            <person name="Sun H.I."/>
            <person name="Brettin T."/>
            <person name="Detter J.C."/>
            <person name="Han C."/>
            <person name="Larimer F."/>
            <person name="Land M."/>
            <person name="Hauser L."/>
            <person name="Markowitz V."/>
            <person name="Cheng J.F."/>
            <person name="Hugenholtz P."/>
            <person name="Woyke T."/>
            <person name="Wu D."/>
            <person name="Steenblock K."/>
            <person name="Schneider S."/>
            <person name="Pukall R."/>
            <person name="Goeker M."/>
            <person name="Klenk H.P."/>
            <person name="Eisen J.A."/>
        </authorList>
    </citation>
    <scope>NUCLEOTIDE SEQUENCE [LARGE SCALE GENOMIC DNA]</scope>
    <source>
        <strain evidence="3">ATCC 49802 / DSM 20745 / S 6022</strain>
    </source>
</reference>
<sequence length="75" mass="8190">MFKERTIANIRVGKPKVRPDLPSHVPGVRQGNEPGSYDRTPGLLEGGKVTARRSTGINSHARNPIDQRSPNLPPP</sequence>
<dbReference type="InParanoid" id="D1CAW0"/>
<dbReference type="RefSeq" id="WP_012872947.1">
    <property type="nucleotide sequence ID" value="NC_013524.1"/>
</dbReference>
<keyword evidence="3" id="KW-1185">Reference proteome</keyword>
<protein>
    <submittedName>
        <fullName evidence="2">Uncharacterized protein</fullName>
    </submittedName>
</protein>
<dbReference type="KEGG" id="sti:Sthe_2492"/>
<gene>
    <name evidence="2" type="ordered locus">Sthe_2492</name>
</gene>
<feature type="region of interest" description="Disordered" evidence="1">
    <location>
        <begin position="13"/>
        <end position="75"/>
    </location>
</feature>
<organism evidence="2 3">
    <name type="scientific">Sphaerobacter thermophilus (strain ATCC 49802 / DSM 20745 / KCCM 41009 / NCIMB 13125 / S 6022)</name>
    <dbReference type="NCBI Taxonomy" id="479434"/>
    <lineage>
        <taxon>Bacteria</taxon>
        <taxon>Pseudomonadati</taxon>
        <taxon>Thermomicrobiota</taxon>
        <taxon>Thermomicrobia</taxon>
        <taxon>Sphaerobacterales</taxon>
        <taxon>Sphaerobacterineae</taxon>
        <taxon>Sphaerobacteraceae</taxon>
        <taxon>Sphaerobacter</taxon>
    </lineage>
</organism>
<evidence type="ECO:0000313" key="3">
    <source>
        <dbReference type="Proteomes" id="UP000002027"/>
    </source>
</evidence>
<dbReference type="eggNOG" id="ENOG502ZIJ9">
    <property type="taxonomic scope" value="Bacteria"/>
</dbReference>
<feature type="compositionally biased region" description="Polar residues" evidence="1">
    <location>
        <begin position="52"/>
        <end position="75"/>
    </location>
</feature>
<evidence type="ECO:0000313" key="2">
    <source>
        <dbReference type="EMBL" id="ACZ39907.1"/>
    </source>
</evidence>
<dbReference type="Proteomes" id="UP000002027">
    <property type="component" value="Chromosome 2"/>
</dbReference>
<name>D1CAW0_SPHTD</name>